<dbReference type="CDD" id="cd02801">
    <property type="entry name" value="DUS_like_FMN"/>
    <property type="match status" value="1"/>
</dbReference>
<keyword evidence="9" id="KW-0694">RNA-binding</keyword>
<evidence type="ECO:0000256" key="18">
    <source>
        <dbReference type="PIRSR" id="PIRSR006621-1"/>
    </source>
</evidence>
<dbReference type="Proteomes" id="UP000612055">
    <property type="component" value="Unassembled WGS sequence"/>
</dbReference>
<keyword evidence="7 17" id="KW-0819">tRNA processing</keyword>
<dbReference type="PANTHER" id="PTHR45846:SF1">
    <property type="entry name" value="TRNA-DIHYDROURIDINE(47) SYNTHASE [NAD(P)(+)]-LIKE"/>
    <property type="match status" value="1"/>
</dbReference>
<feature type="domain" description="DUS-like FMN-binding" evidence="21">
    <location>
        <begin position="1"/>
        <end position="299"/>
    </location>
</feature>
<dbReference type="AlphaFoldDB" id="A0A835XJD4"/>
<keyword evidence="6 17" id="KW-0288">FMN</keyword>
<dbReference type="Gene3D" id="3.20.20.70">
    <property type="entry name" value="Aldolase class I"/>
    <property type="match status" value="1"/>
</dbReference>
<protein>
    <recommendedName>
        <fullName evidence="17">tRNA-dihydrouridine synthase</fullName>
        <ecNumber evidence="17">1.3.1.-</ecNumber>
    </recommendedName>
</protein>
<evidence type="ECO:0000256" key="2">
    <source>
        <dbReference type="ARBA" id="ARBA00002790"/>
    </source>
</evidence>
<dbReference type="SUPFAM" id="SSF51395">
    <property type="entry name" value="FMN-linked oxidoreductases"/>
    <property type="match status" value="1"/>
</dbReference>
<gene>
    <name evidence="22" type="ORF">HYH03_016372</name>
</gene>
<accession>A0A835XJD4</accession>
<comment type="catalytic activity">
    <reaction evidence="12">
        <text>5,6-dihydrouridine(47) in tRNA + NAD(+) = uridine(47) in tRNA + NADH + H(+)</text>
        <dbReference type="Rhea" id="RHEA:53364"/>
        <dbReference type="Rhea" id="RHEA-COMP:13539"/>
        <dbReference type="Rhea" id="RHEA-COMP:13540"/>
        <dbReference type="ChEBI" id="CHEBI:15378"/>
        <dbReference type="ChEBI" id="CHEBI:57540"/>
        <dbReference type="ChEBI" id="CHEBI:57945"/>
        <dbReference type="ChEBI" id="CHEBI:65315"/>
        <dbReference type="ChEBI" id="CHEBI:74443"/>
        <dbReference type="EC" id="1.3.1.89"/>
    </reaction>
    <physiologicalReaction direction="right-to-left" evidence="12">
        <dbReference type="Rhea" id="RHEA:53366"/>
    </physiologicalReaction>
</comment>
<dbReference type="OrthoDB" id="10262250at2759"/>
<dbReference type="PROSITE" id="PS01136">
    <property type="entry name" value="UPF0034"/>
    <property type="match status" value="1"/>
</dbReference>
<sequence>MAGISCAPYRRLASSHGAAMATGEMIIASALVHRNPRGELAMNRRTRKLASWDPQEGVRSAQLYGVRPSQLEEAVRWLVNEAGVDHVDLNFGCPVRKITARGGGSALPLRPKLFARLVAAAVAGSGGRVPVSVKMRVGLTPQLQTFLEAGRIAEQEGAAAITLHARTADQSYGPPVDWSAVRQLVEAVRIPVIGNGDVFEGADAVRLMTETGCAGVMVGRAALGRPWAFAEVAAALRGEAPPPPPCLGRVVAAARAHLEAEVEWYGDYDETERDSLLRFRKLGLLYLHGFATAGPLRSALLAATSLDQWRAAAAAGGELYDPSEPFPAAAVRHPRLKGGGPPARQRMGLPDGWLEEAGGGGAAAEAALDDDACEG</sequence>
<comment type="similarity">
    <text evidence="17">Belongs to the dus family.</text>
</comment>
<dbReference type="InterPro" id="IPR035587">
    <property type="entry name" value="DUS-like_FMN-bd"/>
</dbReference>
<evidence type="ECO:0000256" key="15">
    <source>
        <dbReference type="ARBA" id="ARBA00049447"/>
    </source>
</evidence>
<evidence type="ECO:0000256" key="14">
    <source>
        <dbReference type="ARBA" id="ARBA00048802"/>
    </source>
</evidence>
<evidence type="ECO:0000256" key="1">
    <source>
        <dbReference type="ARBA" id="ARBA00001917"/>
    </source>
</evidence>
<feature type="active site" description="Proton donor" evidence="18">
    <location>
        <position position="93"/>
    </location>
</feature>
<comment type="catalytic activity">
    <reaction evidence="13">
        <text>a 5,6-dihydrouridine in mRNA + NAD(+) = a uridine in mRNA + NADH + H(+)</text>
        <dbReference type="Rhea" id="RHEA:69851"/>
        <dbReference type="Rhea" id="RHEA-COMP:14658"/>
        <dbReference type="Rhea" id="RHEA-COMP:17789"/>
        <dbReference type="ChEBI" id="CHEBI:15378"/>
        <dbReference type="ChEBI" id="CHEBI:57540"/>
        <dbReference type="ChEBI" id="CHEBI:57945"/>
        <dbReference type="ChEBI" id="CHEBI:65315"/>
        <dbReference type="ChEBI" id="CHEBI:74443"/>
    </reaction>
    <physiologicalReaction direction="right-to-left" evidence="13">
        <dbReference type="Rhea" id="RHEA:69853"/>
    </physiologicalReaction>
</comment>
<proteinExistence type="inferred from homology"/>
<evidence type="ECO:0000256" key="13">
    <source>
        <dbReference type="ARBA" id="ARBA00048342"/>
    </source>
</evidence>
<evidence type="ECO:0000256" key="3">
    <source>
        <dbReference type="ARBA" id="ARBA00005451"/>
    </source>
</evidence>
<evidence type="ECO:0000256" key="19">
    <source>
        <dbReference type="PIRSR" id="PIRSR006621-2"/>
    </source>
</evidence>
<keyword evidence="19" id="KW-0547">Nucleotide-binding</keyword>
<evidence type="ECO:0000256" key="8">
    <source>
        <dbReference type="ARBA" id="ARBA00022857"/>
    </source>
</evidence>
<dbReference type="PIRSF" id="PIRSF006621">
    <property type="entry name" value="Dus"/>
    <property type="match status" value="1"/>
</dbReference>
<evidence type="ECO:0000256" key="20">
    <source>
        <dbReference type="SAM" id="MobiDB-lite"/>
    </source>
</evidence>
<comment type="catalytic activity">
    <reaction evidence="15">
        <text>a 5,6-dihydrouridine in mRNA + NADP(+) = a uridine in mRNA + NADPH + H(+)</text>
        <dbReference type="Rhea" id="RHEA:69855"/>
        <dbReference type="Rhea" id="RHEA-COMP:14658"/>
        <dbReference type="Rhea" id="RHEA-COMP:17789"/>
        <dbReference type="ChEBI" id="CHEBI:15378"/>
        <dbReference type="ChEBI" id="CHEBI:57783"/>
        <dbReference type="ChEBI" id="CHEBI:58349"/>
        <dbReference type="ChEBI" id="CHEBI:65315"/>
        <dbReference type="ChEBI" id="CHEBI:74443"/>
    </reaction>
    <physiologicalReaction direction="right-to-left" evidence="15">
        <dbReference type="Rhea" id="RHEA:69857"/>
    </physiologicalReaction>
</comment>
<evidence type="ECO:0000256" key="17">
    <source>
        <dbReference type="PIRNR" id="PIRNR006621"/>
    </source>
</evidence>
<keyword evidence="23" id="KW-1185">Reference proteome</keyword>
<organism evidence="22 23">
    <name type="scientific">Edaphochlamys debaryana</name>
    <dbReference type="NCBI Taxonomy" id="47281"/>
    <lineage>
        <taxon>Eukaryota</taxon>
        <taxon>Viridiplantae</taxon>
        <taxon>Chlorophyta</taxon>
        <taxon>core chlorophytes</taxon>
        <taxon>Chlorophyceae</taxon>
        <taxon>CS clade</taxon>
        <taxon>Chlamydomonadales</taxon>
        <taxon>Chlamydomonadales incertae sedis</taxon>
        <taxon>Edaphochlamys</taxon>
    </lineage>
</organism>
<evidence type="ECO:0000256" key="6">
    <source>
        <dbReference type="ARBA" id="ARBA00022643"/>
    </source>
</evidence>
<keyword evidence="5 17" id="KW-0285">Flavoprotein</keyword>
<comment type="catalytic activity">
    <reaction evidence="11">
        <text>a 5,6-dihydrouridine in tRNA + NADP(+) = a uridine in tRNA + NADPH + H(+)</text>
        <dbReference type="Rhea" id="RHEA:23624"/>
        <dbReference type="Rhea" id="RHEA-COMP:13339"/>
        <dbReference type="Rhea" id="RHEA-COMP:13887"/>
        <dbReference type="ChEBI" id="CHEBI:15378"/>
        <dbReference type="ChEBI" id="CHEBI:57783"/>
        <dbReference type="ChEBI" id="CHEBI:58349"/>
        <dbReference type="ChEBI" id="CHEBI:65315"/>
        <dbReference type="ChEBI" id="CHEBI:74443"/>
    </reaction>
</comment>
<evidence type="ECO:0000256" key="11">
    <source>
        <dbReference type="ARBA" id="ARBA00048205"/>
    </source>
</evidence>
<keyword evidence="10 17" id="KW-0560">Oxidoreductase</keyword>
<comment type="caution">
    <text evidence="22">The sequence shown here is derived from an EMBL/GenBank/DDBJ whole genome shotgun (WGS) entry which is preliminary data.</text>
</comment>
<feature type="binding site" evidence="19">
    <location>
        <position position="62"/>
    </location>
    <ligand>
        <name>FMN</name>
        <dbReference type="ChEBI" id="CHEBI:58210"/>
    </ligand>
</feature>
<dbReference type="PANTHER" id="PTHR45846">
    <property type="entry name" value="TRNA-DIHYDROURIDINE(47) SYNTHASE [NAD(P)(+)]-LIKE"/>
    <property type="match status" value="1"/>
</dbReference>
<comment type="catalytic activity">
    <reaction evidence="14">
        <text>a 5,6-dihydrouridine in tRNA + NAD(+) = a uridine in tRNA + NADH + H(+)</text>
        <dbReference type="Rhea" id="RHEA:54452"/>
        <dbReference type="Rhea" id="RHEA-COMP:13339"/>
        <dbReference type="Rhea" id="RHEA-COMP:13887"/>
        <dbReference type="ChEBI" id="CHEBI:15378"/>
        <dbReference type="ChEBI" id="CHEBI:57540"/>
        <dbReference type="ChEBI" id="CHEBI:57945"/>
        <dbReference type="ChEBI" id="CHEBI:65315"/>
        <dbReference type="ChEBI" id="CHEBI:74443"/>
    </reaction>
</comment>
<dbReference type="InterPro" id="IPR001269">
    <property type="entry name" value="DUS_fam"/>
</dbReference>
<evidence type="ECO:0000256" key="9">
    <source>
        <dbReference type="ARBA" id="ARBA00022884"/>
    </source>
</evidence>
<dbReference type="Pfam" id="PF01207">
    <property type="entry name" value="Dus"/>
    <property type="match status" value="1"/>
</dbReference>
<dbReference type="InterPro" id="IPR013785">
    <property type="entry name" value="Aldolase_TIM"/>
</dbReference>
<comment type="cofactor">
    <cofactor evidence="1 17 19">
        <name>FMN</name>
        <dbReference type="ChEBI" id="CHEBI:58210"/>
    </cofactor>
</comment>
<evidence type="ECO:0000259" key="21">
    <source>
        <dbReference type="Pfam" id="PF01207"/>
    </source>
</evidence>
<name>A0A835XJD4_9CHLO</name>
<feature type="binding site" evidence="19">
    <location>
        <position position="134"/>
    </location>
    <ligand>
        <name>FMN</name>
        <dbReference type="ChEBI" id="CHEBI:58210"/>
    </ligand>
</feature>
<comment type="catalytic activity">
    <reaction evidence="16">
        <text>5,6-dihydrouridine(47) in tRNA + NADP(+) = uridine(47) in tRNA + NADPH + H(+)</text>
        <dbReference type="Rhea" id="RHEA:53360"/>
        <dbReference type="Rhea" id="RHEA-COMP:13539"/>
        <dbReference type="Rhea" id="RHEA-COMP:13540"/>
        <dbReference type="ChEBI" id="CHEBI:15378"/>
        <dbReference type="ChEBI" id="CHEBI:57783"/>
        <dbReference type="ChEBI" id="CHEBI:58349"/>
        <dbReference type="ChEBI" id="CHEBI:65315"/>
        <dbReference type="ChEBI" id="CHEBI:74443"/>
        <dbReference type="EC" id="1.3.1.89"/>
    </reaction>
    <physiologicalReaction direction="right-to-left" evidence="16">
        <dbReference type="Rhea" id="RHEA:53362"/>
    </physiologicalReaction>
</comment>
<dbReference type="EC" id="1.3.1.-" evidence="17"/>
<keyword evidence="8" id="KW-0521">NADP</keyword>
<reference evidence="22" key="1">
    <citation type="journal article" date="2020" name="bioRxiv">
        <title>Comparative genomics of Chlamydomonas.</title>
        <authorList>
            <person name="Craig R.J."/>
            <person name="Hasan A.R."/>
            <person name="Ness R.W."/>
            <person name="Keightley P.D."/>
        </authorList>
    </citation>
    <scope>NUCLEOTIDE SEQUENCE</scope>
    <source>
        <strain evidence="22">CCAP 11/70</strain>
    </source>
</reference>
<evidence type="ECO:0000256" key="12">
    <source>
        <dbReference type="ARBA" id="ARBA00048266"/>
    </source>
</evidence>
<evidence type="ECO:0000256" key="10">
    <source>
        <dbReference type="ARBA" id="ARBA00023002"/>
    </source>
</evidence>
<evidence type="ECO:0000256" key="4">
    <source>
        <dbReference type="ARBA" id="ARBA00022555"/>
    </source>
</evidence>
<feature type="binding site" evidence="19">
    <location>
        <position position="164"/>
    </location>
    <ligand>
        <name>FMN</name>
        <dbReference type="ChEBI" id="CHEBI:58210"/>
    </ligand>
</feature>
<dbReference type="GO" id="GO:0050660">
    <property type="term" value="F:flavin adenine dinucleotide binding"/>
    <property type="evidence" value="ECO:0007669"/>
    <property type="project" value="InterPro"/>
</dbReference>
<comment type="function">
    <text evidence="17">Catalyzes the synthesis of dihydrouridine, a modified base found in the D-loop of most tRNAs.</text>
</comment>
<dbReference type="InterPro" id="IPR024036">
    <property type="entry name" value="tRNA-dHydroUridine_Synthase_C"/>
</dbReference>
<dbReference type="GO" id="GO:0000049">
    <property type="term" value="F:tRNA binding"/>
    <property type="evidence" value="ECO:0007669"/>
    <property type="project" value="UniProtKB-KW"/>
</dbReference>
<evidence type="ECO:0000256" key="7">
    <source>
        <dbReference type="ARBA" id="ARBA00022694"/>
    </source>
</evidence>
<evidence type="ECO:0000256" key="5">
    <source>
        <dbReference type="ARBA" id="ARBA00022630"/>
    </source>
</evidence>
<feature type="binding site" evidence="19">
    <location>
        <begin position="219"/>
        <end position="220"/>
    </location>
    <ligand>
        <name>FMN</name>
        <dbReference type="ChEBI" id="CHEBI:58210"/>
    </ligand>
</feature>
<keyword evidence="4" id="KW-0820">tRNA-binding</keyword>
<dbReference type="Gene3D" id="1.10.1200.80">
    <property type="entry name" value="Putative flavin oxidoreducatase, domain 2"/>
    <property type="match status" value="1"/>
</dbReference>
<feature type="region of interest" description="Disordered" evidence="20">
    <location>
        <begin position="333"/>
        <end position="375"/>
    </location>
</feature>
<comment type="similarity">
    <text evidence="3">Belongs to the Dus family. Dus3 subfamily.</text>
</comment>
<comment type="function">
    <text evidence="2">Catalyzes the synthesis of 5,6-dihydrouridine (D), a modified base found in the D-loop of most tRNAs, via the reduction of the C5-C6 double bond in target uridines.</text>
</comment>
<evidence type="ECO:0000256" key="16">
    <source>
        <dbReference type="ARBA" id="ARBA00049513"/>
    </source>
</evidence>
<dbReference type="EMBL" id="JAEHOE010000140">
    <property type="protein sequence ID" value="KAG2484891.1"/>
    <property type="molecule type" value="Genomic_DNA"/>
</dbReference>
<evidence type="ECO:0000313" key="22">
    <source>
        <dbReference type="EMBL" id="KAG2484891.1"/>
    </source>
</evidence>
<dbReference type="GO" id="GO:0102265">
    <property type="term" value="F:tRNA-dihydrouridine47 synthase activity"/>
    <property type="evidence" value="ECO:0007669"/>
    <property type="project" value="UniProtKB-EC"/>
</dbReference>
<evidence type="ECO:0000313" key="23">
    <source>
        <dbReference type="Proteomes" id="UP000612055"/>
    </source>
</evidence>
<dbReference type="InterPro" id="IPR018517">
    <property type="entry name" value="tRNA_hU_synthase_CS"/>
</dbReference>